<keyword evidence="6" id="KW-1185">Reference proteome</keyword>
<evidence type="ECO:0000256" key="2">
    <source>
        <dbReference type="ARBA" id="ARBA00006727"/>
    </source>
</evidence>
<proteinExistence type="inferred from homology"/>
<feature type="transmembrane region" description="Helical" evidence="3">
    <location>
        <begin position="350"/>
        <end position="377"/>
    </location>
</feature>
<feature type="transmembrane region" description="Helical" evidence="3">
    <location>
        <begin position="125"/>
        <end position="143"/>
    </location>
</feature>
<dbReference type="CDD" id="cd17352">
    <property type="entry name" value="MFS_MCT_SLC16"/>
    <property type="match status" value="1"/>
</dbReference>
<dbReference type="PANTHER" id="PTHR11360">
    <property type="entry name" value="MONOCARBOXYLATE TRANSPORTER"/>
    <property type="match status" value="1"/>
</dbReference>
<dbReference type="AlphaFoldDB" id="A0A6A5ZPT0"/>
<protein>
    <submittedName>
        <fullName evidence="5">Major facilitator superfamily domain-containing protein</fullName>
    </submittedName>
</protein>
<feature type="domain" description="Major facilitator superfamily (MFS) profile" evidence="4">
    <location>
        <begin position="57"/>
        <end position="440"/>
    </location>
</feature>
<dbReference type="Gene3D" id="1.20.1250.20">
    <property type="entry name" value="MFS general substrate transporter like domains"/>
    <property type="match status" value="2"/>
</dbReference>
<evidence type="ECO:0000313" key="5">
    <source>
        <dbReference type="EMBL" id="KAF2120887.1"/>
    </source>
</evidence>
<feature type="transmembrane region" description="Helical" evidence="3">
    <location>
        <begin position="57"/>
        <end position="84"/>
    </location>
</feature>
<feature type="transmembrane region" description="Helical" evidence="3">
    <location>
        <begin position="389"/>
        <end position="408"/>
    </location>
</feature>
<evidence type="ECO:0000313" key="6">
    <source>
        <dbReference type="Proteomes" id="UP000799770"/>
    </source>
</evidence>
<feature type="transmembrane region" description="Helical" evidence="3">
    <location>
        <begin position="96"/>
        <end position="113"/>
    </location>
</feature>
<evidence type="ECO:0000256" key="1">
    <source>
        <dbReference type="ARBA" id="ARBA00004141"/>
    </source>
</evidence>
<dbReference type="Pfam" id="PF07690">
    <property type="entry name" value="MFS_1"/>
    <property type="match status" value="1"/>
</dbReference>
<feature type="transmembrane region" description="Helical" evidence="3">
    <location>
        <begin position="414"/>
        <end position="435"/>
    </location>
</feature>
<dbReference type="GO" id="GO:0022857">
    <property type="term" value="F:transmembrane transporter activity"/>
    <property type="evidence" value="ECO:0007669"/>
    <property type="project" value="InterPro"/>
</dbReference>
<sequence length="449" mass="48303">MALIPPRTDEVSIDLAQHRRKTSIDDVKLSHHIHPGAAEANVAEDYEDEYPEGGSEAWLVVFGAWCSMMLSMGLLNTVGVLQAWVLQHQLSNYSEFSIGWIFSVYAFFLYIAGAQVGPIFDAHDVRWLIIPGTVGFVAAMMFLSVCKEYYQFFLSFGVLGGISACCLFNPAISAVGHWFNKRRALATGIACTAGGTGGIFFPLIILYLAPKIGFPWAIRIIGFICAVLGAISCCCLRKRLPHNKKAGASIDLRALKDRTYAMTTVAVFLVEFAVFIPYTYISSYAIHSGVEPQHAYLLMTLLNTGAIPGRAIPGYVADRFGHFNVMCVTSFTCATFIFALWLTAGTNEAAITAFAVVFGFWSGAAISLTPVCVGAVCKTEDVGKRIGTTFSISSFGALIGIPIAGAIVQANGGSYTGLIIFAGASYLAAFLAFLLTRIVAGGWDLGVIF</sequence>
<dbReference type="PROSITE" id="PS50850">
    <property type="entry name" value="MFS"/>
    <property type="match status" value="1"/>
</dbReference>
<organism evidence="5 6">
    <name type="scientific">Lophiotrema nucula</name>
    <dbReference type="NCBI Taxonomy" id="690887"/>
    <lineage>
        <taxon>Eukaryota</taxon>
        <taxon>Fungi</taxon>
        <taxon>Dikarya</taxon>
        <taxon>Ascomycota</taxon>
        <taxon>Pezizomycotina</taxon>
        <taxon>Dothideomycetes</taxon>
        <taxon>Pleosporomycetidae</taxon>
        <taxon>Pleosporales</taxon>
        <taxon>Lophiotremataceae</taxon>
        <taxon>Lophiotrema</taxon>
    </lineage>
</organism>
<name>A0A6A5ZPT0_9PLEO</name>
<feature type="transmembrane region" description="Helical" evidence="3">
    <location>
        <begin position="149"/>
        <end position="172"/>
    </location>
</feature>
<gene>
    <name evidence="5" type="ORF">BDV96DRAFT_484732</name>
</gene>
<reference evidence="5" key="1">
    <citation type="journal article" date="2020" name="Stud. Mycol.">
        <title>101 Dothideomycetes genomes: a test case for predicting lifestyles and emergence of pathogens.</title>
        <authorList>
            <person name="Haridas S."/>
            <person name="Albert R."/>
            <person name="Binder M."/>
            <person name="Bloem J."/>
            <person name="Labutti K."/>
            <person name="Salamov A."/>
            <person name="Andreopoulos B."/>
            <person name="Baker S."/>
            <person name="Barry K."/>
            <person name="Bills G."/>
            <person name="Bluhm B."/>
            <person name="Cannon C."/>
            <person name="Castanera R."/>
            <person name="Culley D."/>
            <person name="Daum C."/>
            <person name="Ezra D."/>
            <person name="Gonzalez J."/>
            <person name="Henrissat B."/>
            <person name="Kuo A."/>
            <person name="Liang C."/>
            <person name="Lipzen A."/>
            <person name="Lutzoni F."/>
            <person name="Magnuson J."/>
            <person name="Mondo S."/>
            <person name="Nolan M."/>
            <person name="Ohm R."/>
            <person name="Pangilinan J."/>
            <person name="Park H.-J."/>
            <person name="Ramirez L."/>
            <person name="Alfaro M."/>
            <person name="Sun H."/>
            <person name="Tritt A."/>
            <person name="Yoshinaga Y."/>
            <person name="Zwiers L.-H."/>
            <person name="Turgeon B."/>
            <person name="Goodwin S."/>
            <person name="Spatafora J."/>
            <person name="Crous P."/>
            <person name="Grigoriev I."/>
        </authorList>
    </citation>
    <scope>NUCLEOTIDE SEQUENCE</scope>
    <source>
        <strain evidence="5">CBS 627.86</strain>
    </source>
</reference>
<feature type="transmembrane region" description="Helical" evidence="3">
    <location>
        <begin position="323"/>
        <end position="344"/>
    </location>
</feature>
<dbReference type="PANTHER" id="PTHR11360:SF240">
    <property type="entry name" value="MONOCARBOXYLATE TRANSPORTER (EUROFUNG)-RELATED"/>
    <property type="match status" value="1"/>
</dbReference>
<dbReference type="Proteomes" id="UP000799770">
    <property type="component" value="Unassembled WGS sequence"/>
</dbReference>
<evidence type="ECO:0000259" key="4">
    <source>
        <dbReference type="PROSITE" id="PS50850"/>
    </source>
</evidence>
<keyword evidence="3" id="KW-0812">Transmembrane</keyword>
<feature type="transmembrane region" description="Helical" evidence="3">
    <location>
        <begin position="293"/>
        <end position="311"/>
    </location>
</feature>
<dbReference type="EMBL" id="ML977313">
    <property type="protein sequence ID" value="KAF2120887.1"/>
    <property type="molecule type" value="Genomic_DNA"/>
</dbReference>
<dbReference type="InterPro" id="IPR020846">
    <property type="entry name" value="MFS_dom"/>
</dbReference>
<accession>A0A6A5ZPT0</accession>
<feature type="transmembrane region" description="Helical" evidence="3">
    <location>
        <begin position="260"/>
        <end position="281"/>
    </location>
</feature>
<dbReference type="GO" id="GO:0016020">
    <property type="term" value="C:membrane"/>
    <property type="evidence" value="ECO:0007669"/>
    <property type="project" value="UniProtKB-SubCell"/>
</dbReference>
<dbReference type="InterPro" id="IPR011701">
    <property type="entry name" value="MFS"/>
</dbReference>
<dbReference type="SUPFAM" id="SSF103473">
    <property type="entry name" value="MFS general substrate transporter"/>
    <property type="match status" value="1"/>
</dbReference>
<comment type="subcellular location">
    <subcellularLocation>
        <location evidence="1">Membrane</location>
        <topology evidence="1">Multi-pass membrane protein</topology>
    </subcellularLocation>
</comment>
<evidence type="ECO:0000256" key="3">
    <source>
        <dbReference type="SAM" id="Phobius"/>
    </source>
</evidence>
<comment type="similarity">
    <text evidence="2">Belongs to the major facilitator superfamily. Monocarboxylate porter (TC 2.A.1.13) family.</text>
</comment>
<dbReference type="OrthoDB" id="410267at2759"/>
<keyword evidence="3" id="KW-0472">Membrane</keyword>
<keyword evidence="3" id="KW-1133">Transmembrane helix</keyword>
<feature type="transmembrane region" description="Helical" evidence="3">
    <location>
        <begin position="216"/>
        <end position="236"/>
    </location>
</feature>
<dbReference type="InterPro" id="IPR036259">
    <property type="entry name" value="MFS_trans_sf"/>
</dbReference>
<dbReference type="InterPro" id="IPR050327">
    <property type="entry name" value="Proton-linked_MCT"/>
</dbReference>
<feature type="transmembrane region" description="Helical" evidence="3">
    <location>
        <begin position="184"/>
        <end position="210"/>
    </location>
</feature>